<evidence type="ECO:0000256" key="1">
    <source>
        <dbReference type="SAM" id="MobiDB-lite"/>
    </source>
</evidence>
<dbReference type="PANTHER" id="PTHR31434:SF2">
    <property type="entry name" value="S PHASE CYCLIN A-ASSOCIATED PROTEIN IN THE ENDOPLASMIC RETICULUM"/>
    <property type="match status" value="1"/>
</dbReference>
<name>A0A4Y1RIS3_PRUDU</name>
<protein>
    <submittedName>
        <fullName evidence="2">Uncharacterized protein</fullName>
    </submittedName>
</protein>
<sequence length="659" mass="72363">MALKYEFPEPPVGAENASIGYRTALGTARAKIGRWLQELQRLRQARKEGAASIGLIIAEMIKYFEGKEPELQASRQAGLLDFIASALPASHTSKPEACQVTIHLLKLLRVVLSVPANRSYFLAQNLVPPIIPMLSAALESYIKIAVSLNLSGNGNSLSSKTSAENFESISEVLDGYLWTVTTIVSHISSDERQLQMRDGLLDLLIAYQVIHRLRDLFALYDRPQVEGSEMNCSIDWKYVPIETVVGNGSEEAKFPGGDSTEDLPLTQSLGDSRPPLSVQNGGTVVHLPDVPEDGPLDESCMINKSTEAVSTGKDSEKEQSNSLVEARNDNTIKTDLPDETQKFPSEDTLEPFASQKDGKHLVDNGAVQKNEIIVSLEQPVAFLLTAVSETGLANNRLSSEQTSDVLPSNFEDVATGVLKVLNNLALLDLKFMQRTLARPDLKMEFFHLMSFLLSHCTSKWKVANDQVGFLLLESLLLLGHFALFHLGNQAVLRWGKSPTIIHKVCDLPFVFFSDPELMPVLAGTLVAACYGCEQNKGVVQQEISTDMLLSLLRSCRNILPAVRSNSNLDTFPADDVPLRSGRNNTKSTKVILGKGGGSGNSMRIGKMKSHRESKVTKSYEETALKHNLPVSETSSMMLHCRFPISFIDRAEDFFSSGTP</sequence>
<evidence type="ECO:0000313" key="2">
    <source>
        <dbReference type="EMBL" id="BBH03995.1"/>
    </source>
</evidence>
<reference evidence="2" key="1">
    <citation type="journal article" date="2019" name="Science">
        <title>Mutation of a bHLH transcription factor allowed almond domestication.</title>
        <authorList>
            <person name="Sanchez-Perez R."/>
            <person name="Pavan S."/>
            <person name="Mazzeo R."/>
            <person name="Moldovan C."/>
            <person name="Aiese Cigliano R."/>
            <person name="Del Cueto J."/>
            <person name="Ricciardi F."/>
            <person name="Lotti C."/>
            <person name="Ricciardi L."/>
            <person name="Dicenta F."/>
            <person name="Lopez-Marques R.L."/>
            <person name="Lindberg Moller B."/>
        </authorList>
    </citation>
    <scope>NUCLEOTIDE SEQUENCE</scope>
</reference>
<feature type="region of interest" description="Disordered" evidence="1">
    <location>
        <begin position="306"/>
        <end position="345"/>
    </location>
</feature>
<accession>A0A4Y1RIS3</accession>
<gene>
    <name evidence="2" type="ORF">Prudu_015017</name>
</gene>
<dbReference type="PANTHER" id="PTHR31434">
    <property type="entry name" value="S PHASE CYCLIN A-ASSOCIATED PROTEIN IN THE ENDOPLASMIC RETICULUM"/>
    <property type="match status" value="1"/>
</dbReference>
<feature type="compositionally biased region" description="Basic and acidic residues" evidence="1">
    <location>
        <begin position="326"/>
        <end position="345"/>
    </location>
</feature>
<proteinExistence type="predicted"/>
<feature type="region of interest" description="Disordered" evidence="1">
    <location>
        <begin position="249"/>
        <end position="272"/>
    </location>
</feature>
<dbReference type="AlphaFoldDB" id="A0A4Y1RIS3"/>
<dbReference type="EMBL" id="AP019301">
    <property type="protein sequence ID" value="BBH03995.1"/>
    <property type="molecule type" value="Genomic_DNA"/>
</dbReference>
<organism evidence="2">
    <name type="scientific">Prunus dulcis</name>
    <name type="common">Almond</name>
    <name type="synonym">Amygdalus dulcis</name>
    <dbReference type="NCBI Taxonomy" id="3755"/>
    <lineage>
        <taxon>Eukaryota</taxon>
        <taxon>Viridiplantae</taxon>
        <taxon>Streptophyta</taxon>
        <taxon>Embryophyta</taxon>
        <taxon>Tracheophyta</taxon>
        <taxon>Spermatophyta</taxon>
        <taxon>Magnoliopsida</taxon>
        <taxon>eudicotyledons</taxon>
        <taxon>Gunneridae</taxon>
        <taxon>Pentapetalae</taxon>
        <taxon>rosids</taxon>
        <taxon>fabids</taxon>
        <taxon>Rosales</taxon>
        <taxon>Rosaceae</taxon>
        <taxon>Amygdaloideae</taxon>
        <taxon>Amygdaleae</taxon>
        <taxon>Prunus</taxon>
    </lineage>
</organism>